<dbReference type="Proteomes" id="UP000004810">
    <property type="component" value="Unassembled WGS sequence"/>
</dbReference>
<dbReference type="PANTHER" id="PTHR23404">
    <property type="entry name" value="MOLYBDOPTERIN SYNTHASE RELATED"/>
    <property type="match status" value="1"/>
</dbReference>
<comment type="caution">
    <text evidence="1">The sequence shown here is derived from an EMBL/GenBank/DDBJ whole genome shotgun (WGS) entry which is preliminary data.</text>
</comment>
<dbReference type="AlphaFoldDB" id="J9AWC8"/>
<sequence length="50" mass="6038">TTRDNFGDKEVVRLEFEAYDAMVYKELDRLCNELRKSYPTIDRIALFHRV</sequence>
<dbReference type="Pfam" id="PF02391">
    <property type="entry name" value="MoaE"/>
    <property type="match status" value="1"/>
</dbReference>
<evidence type="ECO:0000313" key="1">
    <source>
        <dbReference type="EMBL" id="EJW78875.1"/>
    </source>
</evidence>
<evidence type="ECO:0000313" key="2">
    <source>
        <dbReference type="Proteomes" id="UP000004810"/>
    </source>
</evidence>
<feature type="non-terminal residue" evidence="1">
    <location>
        <position position="1"/>
    </location>
</feature>
<feature type="non-terminal residue" evidence="1">
    <location>
        <position position="50"/>
    </location>
</feature>
<dbReference type="InterPro" id="IPR003448">
    <property type="entry name" value="Mopterin_biosynth_MoaE"/>
</dbReference>
<proteinExistence type="predicted"/>
<dbReference type="Gene3D" id="3.90.1170.40">
    <property type="entry name" value="Molybdopterin biosynthesis MoaE subunit"/>
    <property type="match status" value="1"/>
</dbReference>
<accession>J9AWC8</accession>
<dbReference type="SUPFAM" id="SSF54690">
    <property type="entry name" value="Molybdopterin synthase subunit MoaE"/>
    <property type="match status" value="1"/>
</dbReference>
<dbReference type="GO" id="GO:0006777">
    <property type="term" value="P:Mo-molybdopterin cofactor biosynthetic process"/>
    <property type="evidence" value="ECO:0007669"/>
    <property type="project" value="InterPro"/>
</dbReference>
<name>J9AWC8_WUCBA</name>
<dbReference type="EMBL" id="ADBV01006108">
    <property type="protein sequence ID" value="EJW78875.1"/>
    <property type="molecule type" value="Genomic_DNA"/>
</dbReference>
<gene>
    <name evidence="1" type="ORF">WUBG_10217</name>
</gene>
<protein>
    <submittedName>
        <fullName evidence="1">Uncharacterized protein</fullName>
    </submittedName>
</protein>
<reference evidence="2" key="1">
    <citation type="submission" date="2012-08" db="EMBL/GenBank/DDBJ databases">
        <title>The Genome Sequence of Wuchereria bancrofti.</title>
        <authorList>
            <person name="Nutman T.B."/>
            <person name="Fink D.L."/>
            <person name="Russ C."/>
            <person name="Young S."/>
            <person name="Zeng Q."/>
            <person name="Koehrsen M."/>
            <person name="Alvarado L."/>
            <person name="Berlin A."/>
            <person name="Chapman S.B."/>
            <person name="Chen Z."/>
            <person name="Freedman E."/>
            <person name="Gellesch M."/>
            <person name="Goldberg J."/>
            <person name="Griggs A."/>
            <person name="Gujja S."/>
            <person name="Heilman E.R."/>
            <person name="Heiman D."/>
            <person name="Hepburn T."/>
            <person name="Howarth C."/>
            <person name="Jen D."/>
            <person name="Larson L."/>
            <person name="Lewis B."/>
            <person name="Mehta T."/>
            <person name="Park D."/>
            <person name="Pearson M."/>
            <person name="Roberts A."/>
            <person name="Saif S."/>
            <person name="Shea T."/>
            <person name="Shenoy N."/>
            <person name="Sisk P."/>
            <person name="Stolte C."/>
            <person name="Sykes S."/>
            <person name="Walk T."/>
            <person name="White J."/>
            <person name="Yandava C."/>
            <person name="Haas B."/>
            <person name="Henn M.R."/>
            <person name="Nusbaum C."/>
            <person name="Birren B."/>
        </authorList>
    </citation>
    <scope>NUCLEOTIDE SEQUENCE [LARGE SCALE GENOMIC DNA]</scope>
    <source>
        <strain evidence="2">NA</strain>
    </source>
</reference>
<organism evidence="1 2">
    <name type="scientific">Wuchereria bancrofti</name>
    <dbReference type="NCBI Taxonomy" id="6293"/>
    <lineage>
        <taxon>Eukaryota</taxon>
        <taxon>Metazoa</taxon>
        <taxon>Ecdysozoa</taxon>
        <taxon>Nematoda</taxon>
        <taxon>Chromadorea</taxon>
        <taxon>Rhabditida</taxon>
        <taxon>Spirurina</taxon>
        <taxon>Spiruromorpha</taxon>
        <taxon>Filarioidea</taxon>
        <taxon>Onchocercidae</taxon>
        <taxon>Wuchereria</taxon>
    </lineage>
</organism>
<dbReference type="InterPro" id="IPR036563">
    <property type="entry name" value="MoaE_sf"/>
</dbReference>